<dbReference type="InterPro" id="IPR000836">
    <property type="entry name" value="PRTase_dom"/>
</dbReference>
<keyword evidence="2" id="KW-0808">Transferase</keyword>
<evidence type="ECO:0000256" key="3">
    <source>
        <dbReference type="ARBA" id="ARBA00022727"/>
    </source>
</evidence>
<dbReference type="GO" id="GO:0002189">
    <property type="term" value="C:ribose phosphate diphosphokinase complex"/>
    <property type="evidence" value="ECO:0007669"/>
    <property type="project" value="TreeGrafter"/>
</dbReference>
<feature type="domain" description="Phosphoribosyltransferase" evidence="9">
    <location>
        <begin position="210"/>
        <end position="311"/>
    </location>
</feature>
<keyword evidence="6" id="KW-0067">ATP-binding</keyword>
<keyword evidence="3 8" id="KW-0545">Nucleotide biosynthesis</keyword>
<dbReference type="GO" id="GO:0004749">
    <property type="term" value="F:ribose phosphate diphosphokinase activity"/>
    <property type="evidence" value="ECO:0007669"/>
    <property type="project" value="UniProtKB-EC"/>
</dbReference>
<dbReference type="AlphaFoldDB" id="A0AAE3DHE5"/>
<comment type="caution">
    <text evidence="11">The sequence shown here is derived from an EMBL/GenBank/DDBJ whole genome shotgun (WGS) entry which is preliminary data.</text>
</comment>
<evidence type="ECO:0000256" key="7">
    <source>
        <dbReference type="ARBA" id="ARBA00049535"/>
    </source>
</evidence>
<evidence type="ECO:0000259" key="9">
    <source>
        <dbReference type="Pfam" id="PF00156"/>
    </source>
</evidence>
<dbReference type="PANTHER" id="PTHR10210">
    <property type="entry name" value="RIBOSE-PHOSPHATE DIPHOSPHOKINASE FAMILY MEMBER"/>
    <property type="match status" value="1"/>
</dbReference>
<dbReference type="Pfam" id="PF13793">
    <property type="entry name" value="Pribosyltran_N"/>
    <property type="match status" value="1"/>
</dbReference>
<dbReference type="GO" id="GO:0005737">
    <property type="term" value="C:cytoplasm"/>
    <property type="evidence" value="ECO:0007669"/>
    <property type="project" value="TreeGrafter"/>
</dbReference>
<proteinExistence type="inferred from homology"/>
<comment type="catalytic activity">
    <reaction evidence="7">
        <text>D-ribose 5-phosphate + ATP = 5-phospho-alpha-D-ribose 1-diphosphate + AMP + H(+)</text>
        <dbReference type="Rhea" id="RHEA:15609"/>
        <dbReference type="ChEBI" id="CHEBI:15378"/>
        <dbReference type="ChEBI" id="CHEBI:30616"/>
        <dbReference type="ChEBI" id="CHEBI:58017"/>
        <dbReference type="ChEBI" id="CHEBI:78346"/>
        <dbReference type="ChEBI" id="CHEBI:456215"/>
        <dbReference type="EC" id="2.7.6.1"/>
    </reaction>
</comment>
<gene>
    <name evidence="11" type="ORF">LKD32_02925</name>
</gene>
<dbReference type="Gene3D" id="3.40.50.2020">
    <property type="match status" value="2"/>
</dbReference>
<keyword evidence="4" id="KW-0547">Nucleotide-binding</keyword>
<dbReference type="NCBIfam" id="NF005299">
    <property type="entry name" value="PRK06827.1"/>
    <property type="match status" value="1"/>
</dbReference>
<comment type="similarity">
    <text evidence="8">Belongs to the ribose-phosphate pyrophosphokinase family.</text>
</comment>
<name>A0AAE3DHE5_9FIRM</name>
<evidence type="ECO:0000256" key="4">
    <source>
        <dbReference type="ARBA" id="ARBA00022741"/>
    </source>
</evidence>
<dbReference type="PANTHER" id="PTHR10210:SF32">
    <property type="entry name" value="RIBOSE-PHOSPHATE PYROPHOSPHOKINASE 2"/>
    <property type="match status" value="1"/>
</dbReference>
<accession>A0AAE3DHE5</accession>
<dbReference type="Pfam" id="PF00156">
    <property type="entry name" value="Pribosyltran"/>
    <property type="match status" value="1"/>
</dbReference>
<evidence type="ECO:0000313" key="11">
    <source>
        <dbReference type="EMBL" id="MCC2163845.1"/>
    </source>
</evidence>
<evidence type="ECO:0000256" key="8">
    <source>
        <dbReference type="RuleBase" id="RU004324"/>
    </source>
</evidence>
<dbReference type="CDD" id="cd06223">
    <property type="entry name" value="PRTases_typeI"/>
    <property type="match status" value="1"/>
</dbReference>
<dbReference type="SUPFAM" id="SSF53271">
    <property type="entry name" value="PRTase-like"/>
    <property type="match status" value="2"/>
</dbReference>
<dbReference type="EC" id="2.7.6.1" evidence="1"/>
<dbReference type="GO" id="GO:0016301">
    <property type="term" value="F:kinase activity"/>
    <property type="evidence" value="ECO:0007669"/>
    <property type="project" value="UniProtKB-KW"/>
</dbReference>
<protein>
    <recommendedName>
        <fullName evidence="1">ribose-phosphate diphosphokinase</fullName>
        <ecNumber evidence="1">2.7.6.1</ecNumber>
    </recommendedName>
</protein>
<dbReference type="GO" id="GO:0000287">
    <property type="term" value="F:magnesium ion binding"/>
    <property type="evidence" value="ECO:0007669"/>
    <property type="project" value="InterPro"/>
</dbReference>
<evidence type="ECO:0000256" key="6">
    <source>
        <dbReference type="ARBA" id="ARBA00022840"/>
    </source>
</evidence>
<feature type="domain" description="Ribose-phosphate pyrophosphokinase N-terminal" evidence="10">
    <location>
        <begin position="16"/>
        <end position="169"/>
    </location>
</feature>
<dbReference type="GO" id="GO:0005524">
    <property type="term" value="F:ATP binding"/>
    <property type="evidence" value="ECO:0007669"/>
    <property type="project" value="UniProtKB-KW"/>
</dbReference>
<keyword evidence="5" id="KW-0418">Kinase</keyword>
<dbReference type="InterPro" id="IPR029099">
    <property type="entry name" value="Pribosyltran_N"/>
</dbReference>
<keyword evidence="12" id="KW-1185">Reference proteome</keyword>
<dbReference type="NCBIfam" id="TIGR01251">
    <property type="entry name" value="ribP_PPkin"/>
    <property type="match status" value="1"/>
</dbReference>
<dbReference type="InterPro" id="IPR005946">
    <property type="entry name" value="Rib-P_diPkinase"/>
</dbReference>
<evidence type="ECO:0000256" key="5">
    <source>
        <dbReference type="ARBA" id="ARBA00022777"/>
    </source>
</evidence>
<evidence type="ECO:0000259" key="10">
    <source>
        <dbReference type="Pfam" id="PF13793"/>
    </source>
</evidence>
<dbReference type="InterPro" id="IPR029057">
    <property type="entry name" value="PRTase-like"/>
</dbReference>
<dbReference type="EMBL" id="JAJEPU010000005">
    <property type="protein sequence ID" value="MCC2163845.1"/>
    <property type="molecule type" value="Genomic_DNA"/>
</dbReference>
<sequence length="402" mass="45708">MANNYVFNDVLPVAPLKIAALESCRDLAGKVNDHIVKFRRNDTEELIRREKDLNYRGYDVDSYLLNCSCPRFGSGEAKGVINESVRGVDLFAMVDVTNYSIPYTVCGYTNHMSPDDHFQDLKRIIGASVATAHRVNVIMPFLYEGRQHKRTKRESLDCAMALEELVEMGVSNIITFDAHDPRVQNAIPLNGFDNFMPTYQFVKTLFKHDRSLKIDKDHLMIISPDEGAMNRAVYLANNLGVDMGMFYKRRDYSRVVNGRNPIVAHEFLGSSVEGKTVLIIDDMIASGESMLDTAKELKERKADKVIVCCTFGLFTGGLEKFDEFYNRGYIDYVITTNLNYRPSELLDRPWYLEADMSKYIAAIINSFNHDVSIGASLSPTEKIQNLLRRYHSDGYDYIGSIK</sequence>
<dbReference type="GO" id="GO:0006015">
    <property type="term" value="P:5-phosphoribose 1-diphosphate biosynthetic process"/>
    <property type="evidence" value="ECO:0007669"/>
    <property type="project" value="TreeGrafter"/>
</dbReference>
<dbReference type="Proteomes" id="UP001198962">
    <property type="component" value="Unassembled WGS sequence"/>
</dbReference>
<dbReference type="GO" id="GO:0006164">
    <property type="term" value="P:purine nucleotide biosynthetic process"/>
    <property type="evidence" value="ECO:0007669"/>
    <property type="project" value="TreeGrafter"/>
</dbReference>
<dbReference type="RefSeq" id="WP_308450623.1">
    <property type="nucleotide sequence ID" value="NZ_JAJEPU010000005.1"/>
</dbReference>
<reference evidence="11" key="1">
    <citation type="submission" date="2021-10" db="EMBL/GenBank/DDBJ databases">
        <title>Anaerobic single-cell dispensing facilitates the cultivation of human gut bacteria.</title>
        <authorList>
            <person name="Afrizal A."/>
        </authorList>
    </citation>
    <scope>NUCLEOTIDE SEQUENCE</scope>
    <source>
        <strain evidence="11">CLA-AA-H274</strain>
    </source>
</reference>
<evidence type="ECO:0000256" key="2">
    <source>
        <dbReference type="ARBA" id="ARBA00022679"/>
    </source>
</evidence>
<evidence type="ECO:0000313" key="12">
    <source>
        <dbReference type="Proteomes" id="UP001198962"/>
    </source>
</evidence>
<organism evidence="11 12">
    <name type="scientific">Brotaphodocola catenula</name>
    <dbReference type="NCBI Taxonomy" id="2885361"/>
    <lineage>
        <taxon>Bacteria</taxon>
        <taxon>Bacillati</taxon>
        <taxon>Bacillota</taxon>
        <taxon>Clostridia</taxon>
        <taxon>Lachnospirales</taxon>
        <taxon>Lachnospiraceae</taxon>
        <taxon>Brotaphodocola</taxon>
    </lineage>
</organism>
<evidence type="ECO:0000256" key="1">
    <source>
        <dbReference type="ARBA" id="ARBA00013247"/>
    </source>
</evidence>